<sequence length="458" mass="53185">MISKTFHTALFDDLRTLLDSNDDCDVVIECSDGQNRHAHSIILRARCQYFRVALSSKWRKKDENKGLYVIQRHGTTVDVFDVILRYLYTGEVYINANIDLFDLLSTADELALEELFSYIQDLIIENGIDYYNRCPKVIKVLNSIFNLQAAAKLQEYCLKLVSMKPKLVFESDDFEALDEDILVAILQMDDIVMEEVVIWNWVIKWGITNTECIQDDKPDEWSEADFNALGNTLSNLLPLIRYSDFSHAQFIERLQPFSRMFYSPLREIILTHFKSQPVLNSTQEVSLLAPPRFSWVSRLITKQHASLITSWIEDDSTTTYKLRLLYRATDMGFRLPIKDWCLPMFVIANIRETHEIIGGYLSRDDIGKNDSFLFAFKDKRDISTAKVSRILLESFGCEKFLRGLKAGFFCFGEGELRIGGAFDPKSGYYKKHAYDERLREFEGSFKIDEYEVFEVIRA</sequence>
<organism evidence="2 3">
    <name type="scientific">Paraglomus occultum</name>
    <dbReference type="NCBI Taxonomy" id="144539"/>
    <lineage>
        <taxon>Eukaryota</taxon>
        <taxon>Fungi</taxon>
        <taxon>Fungi incertae sedis</taxon>
        <taxon>Mucoromycota</taxon>
        <taxon>Glomeromycotina</taxon>
        <taxon>Glomeromycetes</taxon>
        <taxon>Paraglomerales</taxon>
        <taxon>Paraglomeraceae</taxon>
        <taxon>Paraglomus</taxon>
    </lineage>
</organism>
<dbReference type="Gene3D" id="1.25.40.420">
    <property type="match status" value="1"/>
</dbReference>
<dbReference type="CDD" id="cd18186">
    <property type="entry name" value="BTB_POZ_ZBTB_KLHL-like"/>
    <property type="match status" value="1"/>
</dbReference>
<proteinExistence type="predicted"/>
<feature type="domain" description="BTB" evidence="1">
    <location>
        <begin position="24"/>
        <end position="96"/>
    </location>
</feature>
<dbReference type="EMBL" id="CAJVPJ010000538">
    <property type="protein sequence ID" value="CAG8535257.1"/>
    <property type="molecule type" value="Genomic_DNA"/>
</dbReference>
<dbReference type="Proteomes" id="UP000789572">
    <property type="component" value="Unassembled WGS sequence"/>
</dbReference>
<evidence type="ECO:0000313" key="2">
    <source>
        <dbReference type="EMBL" id="CAG8535257.1"/>
    </source>
</evidence>
<dbReference type="PANTHER" id="PTHR24410">
    <property type="entry name" value="HL07962P-RELATED"/>
    <property type="match status" value="1"/>
</dbReference>
<dbReference type="SUPFAM" id="SSF54695">
    <property type="entry name" value="POZ domain"/>
    <property type="match status" value="1"/>
</dbReference>
<dbReference type="OrthoDB" id="1893551at2759"/>
<reference evidence="2" key="1">
    <citation type="submission" date="2021-06" db="EMBL/GenBank/DDBJ databases">
        <authorList>
            <person name="Kallberg Y."/>
            <person name="Tangrot J."/>
            <person name="Rosling A."/>
        </authorList>
    </citation>
    <scope>NUCLEOTIDE SEQUENCE</scope>
    <source>
        <strain evidence="2">IA702</strain>
    </source>
</reference>
<dbReference type="InterPro" id="IPR051481">
    <property type="entry name" value="BTB-POZ/Galectin-3-binding"/>
</dbReference>
<dbReference type="PANTHER" id="PTHR24410:SF23">
    <property type="entry name" value="BTB DOMAIN-CONTAINING PROTEIN-RELATED"/>
    <property type="match status" value="1"/>
</dbReference>
<gene>
    <name evidence="2" type="ORF">POCULU_LOCUS4258</name>
</gene>
<dbReference type="InterPro" id="IPR011333">
    <property type="entry name" value="SKP1/BTB/POZ_sf"/>
</dbReference>
<dbReference type="SMART" id="SM00225">
    <property type="entry name" value="BTB"/>
    <property type="match status" value="1"/>
</dbReference>
<dbReference type="InterPro" id="IPR000210">
    <property type="entry name" value="BTB/POZ_dom"/>
</dbReference>
<dbReference type="PROSITE" id="PS50097">
    <property type="entry name" value="BTB"/>
    <property type="match status" value="1"/>
</dbReference>
<name>A0A9N9AP82_9GLOM</name>
<accession>A0A9N9AP82</accession>
<comment type="caution">
    <text evidence="2">The sequence shown here is derived from an EMBL/GenBank/DDBJ whole genome shotgun (WGS) entry which is preliminary data.</text>
</comment>
<evidence type="ECO:0000259" key="1">
    <source>
        <dbReference type="PROSITE" id="PS50097"/>
    </source>
</evidence>
<dbReference type="Pfam" id="PF07707">
    <property type="entry name" value="BACK"/>
    <property type="match status" value="1"/>
</dbReference>
<dbReference type="AlphaFoldDB" id="A0A9N9AP82"/>
<dbReference type="Gene3D" id="3.30.710.10">
    <property type="entry name" value="Potassium Channel Kv1.1, Chain A"/>
    <property type="match status" value="1"/>
</dbReference>
<dbReference type="Pfam" id="PF00651">
    <property type="entry name" value="BTB"/>
    <property type="match status" value="1"/>
</dbReference>
<keyword evidence="3" id="KW-1185">Reference proteome</keyword>
<dbReference type="InterPro" id="IPR011705">
    <property type="entry name" value="BACK"/>
</dbReference>
<evidence type="ECO:0000313" key="3">
    <source>
        <dbReference type="Proteomes" id="UP000789572"/>
    </source>
</evidence>
<protein>
    <submittedName>
        <fullName evidence="2">6889_t:CDS:1</fullName>
    </submittedName>
</protein>